<sequence>MDTLNCDPDATGNGVDHTARQVFTGHYVPVNPTPIQDPEYVTHSKNFFRELGFSDSMAQSADFVRMFSGDLTDVPEPLRKVGWATVAQCLCLRLSLTVNAGKCN</sequence>
<dbReference type="KEGG" id="mya:MORIYA_0724"/>
<reference evidence="2" key="1">
    <citation type="submission" date="2018-05" db="EMBL/GenBank/DDBJ databases">
        <authorList>
            <person name="Cea G.-C."/>
            <person name="William W."/>
        </authorList>
    </citation>
    <scope>NUCLEOTIDE SEQUENCE [LARGE SCALE GENOMIC DNA]</scope>
    <source>
        <strain evidence="2">DB21MT 5</strain>
    </source>
</reference>
<keyword evidence="2" id="KW-1185">Reference proteome</keyword>
<proteinExistence type="predicted"/>
<dbReference type="Proteomes" id="UP000250163">
    <property type="component" value="Chromosome MORIYA"/>
</dbReference>
<protein>
    <submittedName>
        <fullName evidence="1">Uncharacterized protein</fullName>
    </submittedName>
</protein>
<accession>A0A330LLC9</accession>
<gene>
    <name evidence="1" type="ORF">MORIYA_0724</name>
</gene>
<evidence type="ECO:0000313" key="1">
    <source>
        <dbReference type="EMBL" id="SQD77202.1"/>
    </source>
</evidence>
<dbReference type="EMBL" id="LS483250">
    <property type="protein sequence ID" value="SQD77202.1"/>
    <property type="molecule type" value="Genomic_DNA"/>
</dbReference>
<name>A0A330LLC9_9GAMM</name>
<organism evidence="1 2">
    <name type="scientific">Moritella yayanosii</name>
    <dbReference type="NCBI Taxonomy" id="69539"/>
    <lineage>
        <taxon>Bacteria</taxon>
        <taxon>Pseudomonadati</taxon>
        <taxon>Pseudomonadota</taxon>
        <taxon>Gammaproteobacteria</taxon>
        <taxon>Alteromonadales</taxon>
        <taxon>Moritellaceae</taxon>
        <taxon>Moritella</taxon>
    </lineage>
</organism>
<evidence type="ECO:0000313" key="2">
    <source>
        <dbReference type="Proteomes" id="UP000250163"/>
    </source>
</evidence>
<dbReference type="AlphaFoldDB" id="A0A330LLC9"/>